<evidence type="ECO:0000256" key="10">
    <source>
        <dbReference type="ARBA" id="ARBA00022932"/>
    </source>
</evidence>
<dbReference type="Proteomes" id="UP000195918">
    <property type="component" value="Unassembled WGS sequence"/>
</dbReference>
<dbReference type="PANTHER" id="PTHR11669">
    <property type="entry name" value="REPLICATION FACTOR C / DNA POLYMERASE III GAMMA-TAU SUBUNIT"/>
    <property type="match status" value="1"/>
</dbReference>
<dbReference type="InterPro" id="IPR012763">
    <property type="entry name" value="DNA_pol_III_sug/sutau_N"/>
</dbReference>
<evidence type="ECO:0000313" key="15">
    <source>
        <dbReference type="Proteomes" id="UP000195918"/>
    </source>
</evidence>
<dbReference type="InterPro" id="IPR003593">
    <property type="entry name" value="AAA+_ATPase"/>
</dbReference>
<evidence type="ECO:0000256" key="4">
    <source>
        <dbReference type="ARBA" id="ARBA00022695"/>
    </source>
</evidence>
<feature type="domain" description="AAA+ ATPase" evidence="13">
    <location>
        <begin position="37"/>
        <end position="179"/>
    </location>
</feature>
<evidence type="ECO:0000256" key="6">
    <source>
        <dbReference type="ARBA" id="ARBA00022723"/>
    </source>
</evidence>
<feature type="region of interest" description="Disordered" evidence="12">
    <location>
        <begin position="396"/>
        <end position="417"/>
    </location>
</feature>
<dbReference type="GO" id="GO:0003677">
    <property type="term" value="F:DNA binding"/>
    <property type="evidence" value="ECO:0007669"/>
    <property type="project" value="InterPro"/>
</dbReference>
<dbReference type="PRINTS" id="PR00300">
    <property type="entry name" value="CLPPROTEASEA"/>
</dbReference>
<dbReference type="FunFam" id="3.40.50.300:FF:000014">
    <property type="entry name" value="DNA polymerase III subunit gamma/tau"/>
    <property type="match status" value="1"/>
</dbReference>
<dbReference type="Gene3D" id="1.20.272.10">
    <property type="match status" value="1"/>
</dbReference>
<keyword evidence="10" id="KW-0239">DNA-directed DNA polymerase</keyword>
<dbReference type="Pfam" id="PF12169">
    <property type="entry name" value="DNA_pol3_gamma3"/>
    <property type="match status" value="1"/>
</dbReference>
<dbReference type="FunFam" id="1.10.8.60:FF:000013">
    <property type="entry name" value="DNA polymerase III subunit gamma/tau"/>
    <property type="match status" value="1"/>
</dbReference>
<dbReference type="RefSeq" id="WP_086952105.1">
    <property type="nucleotide sequence ID" value="NZ_FWFD01000015.1"/>
</dbReference>
<dbReference type="OrthoDB" id="9810148at2"/>
<comment type="similarity">
    <text evidence="1">Belongs to the DnaX/STICHEL family.</text>
</comment>
<gene>
    <name evidence="14" type="ORF">FM121_10325</name>
</gene>
<sequence>MAYQALYREWRSQTFDDMVGQKMITQTLKNAIVQEKVSHAYLFTGPRGTGKTSAAKVFAKAINCKHSVNGEPCNQCEDCIGITEGRVNDVIEIDAASNNGVEEIREIRDKVKYAPTQVTYKVYIIDEVHMLSTGAFNALLKTLEEPPKHVVFILATTEPHKIPATIISRTQRFDFKRIGIEDIEEHLVRILESKNYSYEEAALKIISRSAEGGMRDALSILDQAISFSGDKLTVIDALEVTGSLTNEIMDTYLEHCISNETEKALSVLNQLLTEGKESNRIVENLLLYCRDLLVYQKAPAVLEAQVGLITDSFKKLSELIKTEELYRLINELNETQKEIRYSHQPTVYLEVLTIKLSTTKKTVQSQEKIELPEIQNLLEKMMELEKELHQLKTNGVVQNSNNQSVSNSQSTKKPKASTYRIPTEQVYQVLQKATKPQLVSVKGAWDELLQFLSVTQRAMIKASEPVAASDESLIIAFDYEILCQKASQDEELLFAIKKGLERLIRYSPNLISVPRDQWSELRQSFISQMDESESGEVKKVEEKDPVIEEAKELFGSLVNIIED</sequence>
<dbReference type="CDD" id="cd00009">
    <property type="entry name" value="AAA"/>
    <property type="match status" value="1"/>
</dbReference>
<dbReference type="InterPro" id="IPR008921">
    <property type="entry name" value="DNA_pol3_clamp-load_cplx_C"/>
</dbReference>
<evidence type="ECO:0000256" key="1">
    <source>
        <dbReference type="ARBA" id="ARBA00006360"/>
    </source>
</evidence>
<dbReference type="SUPFAM" id="SSF48019">
    <property type="entry name" value="post-AAA+ oligomerization domain-like"/>
    <property type="match status" value="1"/>
</dbReference>
<dbReference type="GO" id="GO:0006261">
    <property type="term" value="P:DNA-templated DNA replication"/>
    <property type="evidence" value="ECO:0007669"/>
    <property type="project" value="TreeGrafter"/>
</dbReference>
<dbReference type="Pfam" id="PF22608">
    <property type="entry name" value="DNAX_ATPase_lid"/>
    <property type="match status" value="1"/>
</dbReference>
<dbReference type="Gene3D" id="3.40.50.300">
    <property type="entry name" value="P-loop containing nucleotide triphosphate hydrolases"/>
    <property type="match status" value="1"/>
</dbReference>
<evidence type="ECO:0000256" key="9">
    <source>
        <dbReference type="ARBA" id="ARBA00022840"/>
    </source>
</evidence>
<keyword evidence="8" id="KW-0862">Zinc</keyword>
<keyword evidence="15" id="KW-1185">Reference proteome</keyword>
<dbReference type="GO" id="GO:0003887">
    <property type="term" value="F:DNA-directed DNA polymerase activity"/>
    <property type="evidence" value="ECO:0007669"/>
    <property type="project" value="UniProtKB-KW"/>
</dbReference>
<keyword evidence="5" id="KW-0235">DNA replication</keyword>
<dbReference type="NCBIfam" id="TIGR02397">
    <property type="entry name" value="dnaX_nterm"/>
    <property type="match status" value="1"/>
</dbReference>
<protein>
    <recommendedName>
        <fullName evidence="2">DNA-directed DNA polymerase</fullName>
        <ecNumber evidence="2">2.7.7.7</ecNumber>
    </recommendedName>
</protein>
<evidence type="ECO:0000313" key="14">
    <source>
        <dbReference type="EMBL" id="SLM86478.1"/>
    </source>
</evidence>
<dbReference type="EMBL" id="FWFD01000015">
    <property type="protein sequence ID" value="SLM86478.1"/>
    <property type="molecule type" value="Genomic_DNA"/>
</dbReference>
<evidence type="ECO:0000256" key="2">
    <source>
        <dbReference type="ARBA" id="ARBA00012417"/>
    </source>
</evidence>
<dbReference type="InterPro" id="IPR050238">
    <property type="entry name" value="DNA_Rep/Repair_Clamp_Loader"/>
</dbReference>
<reference evidence="15" key="1">
    <citation type="submission" date="2017-02" db="EMBL/GenBank/DDBJ databases">
        <authorList>
            <person name="Dridi B."/>
        </authorList>
    </citation>
    <scope>NUCLEOTIDE SEQUENCE [LARGE SCALE GENOMIC DNA]</scope>
    <source>
        <strain evidence="15">bH819</strain>
    </source>
</reference>
<dbReference type="CDD" id="cd18137">
    <property type="entry name" value="HLD_clamp_pol_III_gamma_tau"/>
    <property type="match status" value="1"/>
</dbReference>
<evidence type="ECO:0000256" key="11">
    <source>
        <dbReference type="ARBA" id="ARBA00049244"/>
    </source>
</evidence>
<dbReference type="NCBIfam" id="NF004046">
    <property type="entry name" value="PRK05563.1"/>
    <property type="match status" value="1"/>
</dbReference>
<keyword evidence="6" id="KW-0479">Metal-binding</keyword>
<evidence type="ECO:0000259" key="13">
    <source>
        <dbReference type="SMART" id="SM00382"/>
    </source>
</evidence>
<dbReference type="InterPro" id="IPR027417">
    <property type="entry name" value="P-loop_NTPase"/>
</dbReference>
<keyword evidence="4 14" id="KW-0548">Nucleotidyltransferase</keyword>
<dbReference type="AlphaFoldDB" id="A0A1X6WQE5"/>
<accession>A0A1X6WQE5</accession>
<dbReference type="Gene3D" id="1.10.8.60">
    <property type="match status" value="1"/>
</dbReference>
<dbReference type="InterPro" id="IPR001270">
    <property type="entry name" value="ClpA/B"/>
</dbReference>
<evidence type="ECO:0000256" key="7">
    <source>
        <dbReference type="ARBA" id="ARBA00022741"/>
    </source>
</evidence>
<name>A0A1X6WQE5_9ENTE</name>
<dbReference type="Pfam" id="PF13177">
    <property type="entry name" value="DNA_pol3_delta2"/>
    <property type="match status" value="1"/>
</dbReference>
<evidence type="ECO:0000256" key="3">
    <source>
        <dbReference type="ARBA" id="ARBA00022679"/>
    </source>
</evidence>
<dbReference type="GO" id="GO:0005524">
    <property type="term" value="F:ATP binding"/>
    <property type="evidence" value="ECO:0007669"/>
    <property type="project" value="UniProtKB-KW"/>
</dbReference>
<dbReference type="GO" id="GO:0046872">
    <property type="term" value="F:metal ion binding"/>
    <property type="evidence" value="ECO:0007669"/>
    <property type="project" value="UniProtKB-KW"/>
</dbReference>
<organism evidence="14 15">
    <name type="scientific">Vagococcus fluvialis bH819</name>
    <dbReference type="NCBI Taxonomy" id="1255619"/>
    <lineage>
        <taxon>Bacteria</taxon>
        <taxon>Bacillati</taxon>
        <taxon>Bacillota</taxon>
        <taxon>Bacilli</taxon>
        <taxon>Lactobacillales</taxon>
        <taxon>Enterococcaceae</taxon>
        <taxon>Vagococcus</taxon>
    </lineage>
</organism>
<feature type="compositionally biased region" description="Low complexity" evidence="12">
    <location>
        <begin position="396"/>
        <end position="410"/>
    </location>
</feature>
<comment type="catalytic activity">
    <reaction evidence="11">
        <text>DNA(n) + a 2'-deoxyribonucleoside 5'-triphosphate = DNA(n+1) + diphosphate</text>
        <dbReference type="Rhea" id="RHEA:22508"/>
        <dbReference type="Rhea" id="RHEA-COMP:17339"/>
        <dbReference type="Rhea" id="RHEA-COMP:17340"/>
        <dbReference type="ChEBI" id="CHEBI:33019"/>
        <dbReference type="ChEBI" id="CHEBI:61560"/>
        <dbReference type="ChEBI" id="CHEBI:173112"/>
        <dbReference type="EC" id="2.7.7.7"/>
    </reaction>
</comment>
<dbReference type="SUPFAM" id="SSF52540">
    <property type="entry name" value="P-loop containing nucleoside triphosphate hydrolases"/>
    <property type="match status" value="1"/>
</dbReference>
<evidence type="ECO:0000256" key="8">
    <source>
        <dbReference type="ARBA" id="ARBA00022833"/>
    </source>
</evidence>
<dbReference type="SMART" id="SM00382">
    <property type="entry name" value="AAA"/>
    <property type="match status" value="1"/>
</dbReference>
<dbReference type="InterPro" id="IPR022754">
    <property type="entry name" value="DNA_pol_III_gamma-3"/>
</dbReference>
<evidence type="ECO:0000256" key="5">
    <source>
        <dbReference type="ARBA" id="ARBA00022705"/>
    </source>
</evidence>
<dbReference type="GO" id="GO:0009360">
    <property type="term" value="C:DNA polymerase III complex"/>
    <property type="evidence" value="ECO:0007669"/>
    <property type="project" value="InterPro"/>
</dbReference>
<keyword evidence="9" id="KW-0067">ATP-binding</keyword>
<dbReference type="PANTHER" id="PTHR11669:SF0">
    <property type="entry name" value="PROTEIN STICHEL-LIKE 2"/>
    <property type="match status" value="1"/>
</dbReference>
<dbReference type="EC" id="2.7.7.7" evidence="2"/>
<proteinExistence type="inferred from homology"/>
<keyword evidence="3 14" id="KW-0808">Transferase</keyword>
<keyword evidence="7" id="KW-0547">Nucleotide-binding</keyword>
<dbReference type="InterPro" id="IPR045085">
    <property type="entry name" value="HLD_clamp_pol_III_gamma_tau"/>
</dbReference>
<evidence type="ECO:0000256" key="12">
    <source>
        <dbReference type="SAM" id="MobiDB-lite"/>
    </source>
</evidence>